<protein>
    <submittedName>
        <fullName evidence="1">Uncharacterized protein</fullName>
    </submittedName>
</protein>
<organism evidence="1 2">
    <name type="scientific">Tothia fuscella</name>
    <dbReference type="NCBI Taxonomy" id="1048955"/>
    <lineage>
        <taxon>Eukaryota</taxon>
        <taxon>Fungi</taxon>
        <taxon>Dikarya</taxon>
        <taxon>Ascomycota</taxon>
        <taxon>Pezizomycotina</taxon>
        <taxon>Dothideomycetes</taxon>
        <taxon>Pleosporomycetidae</taxon>
        <taxon>Venturiales</taxon>
        <taxon>Cylindrosympodiaceae</taxon>
        <taxon>Tothia</taxon>
    </lineage>
</organism>
<evidence type="ECO:0000313" key="1">
    <source>
        <dbReference type="EMBL" id="KAF2426527.1"/>
    </source>
</evidence>
<dbReference type="AlphaFoldDB" id="A0A9P4NM26"/>
<evidence type="ECO:0000313" key="2">
    <source>
        <dbReference type="Proteomes" id="UP000800235"/>
    </source>
</evidence>
<gene>
    <name evidence="1" type="ORF">EJ08DRAFT_375553</name>
</gene>
<dbReference type="EMBL" id="MU007064">
    <property type="protein sequence ID" value="KAF2426527.1"/>
    <property type="molecule type" value="Genomic_DNA"/>
</dbReference>
<accession>A0A9P4NM26</accession>
<reference evidence="1" key="1">
    <citation type="journal article" date="2020" name="Stud. Mycol.">
        <title>101 Dothideomycetes genomes: a test case for predicting lifestyles and emergence of pathogens.</title>
        <authorList>
            <person name="Haridas S."/>
            <person name="Albert R."/>
            <person name="Binder M."/>
            <person name="Bloem J."/>
            <person name="Labutti K."/>
            <person name="Salamov A."/>
            <person name="Andreopoulos B."/>
            <person name="Baker S."/>
            <person name="Barry K."/>
            <person name="Bills G."/>
            <person name="Bluhm B."/>
            <person name="Cannon C."/>
            <person name="Castanera R."/>
            <person name="Culley D."/>
            <person name="Daum C."/>
            <person name="Ezra D."/>
            <person name="Gonzalez J."/>
            <person name="Henrissat B."/>
            <person name="Kuo A."/>
            <person name="Liang C."/>
            <person name="Lipzen A."/>
            <person name="Lutzoni F."/>
            <person name="Magnuson J."/>
            <person name="Mondo S."/>
            <person name="Nolan M."/>
            <person name="Ohm R."/>
            <person name="Pangilinan J."/>
            <person name="Park H.-J."/>
            <person name="Ramirez L."/>
            <person name="Alfaro M."/>
            <person name="Sun H."/>
            <person name="Tritt A."/>
            <person name="Yoshinaga Y."/>
            <person name="Zwiers L.-H."/>
            <person name="Turgeon B."/>
            <person name="Goodwin S."/>
            <person name="Spatafora J."/>
            <person name="Crous P."/>
            <person name="Grigoriev I."/>
        </authorList>
    </citation>
    <scope>NUCLEOTIDE SEQUENCE</scope>
    <source>
        <strain evidence="1">CBS 130266</strain>
    </source>
</reference>
<dbReference type="Proteomes" id="UP000800235">
    <property type="component" value="Unassembled WGS sequence"/>
</dbReference>
<comment type="caution">
    <text evidence="1">The sequence shown here is derived from an EMBL/GenBank/DDBJ whole genome shotgun (WGS) entry which is preliminary data.</text>
</comment>
<proteinExistence type="predicted"/>
<dbReference type="SUPFAM" id="SSF52047">
    <property type="entry name" value="RNI-like"/>
    <property type="match status" value="1"/>
</dbReference>
<sequence length="217" mass="24866">MFTPQKPPVTIRQLNITPDDGSVSGGMTLENMGRGNLILNQPNAERVFDNLTELRMHIQTTLSPFEHYEFAAPSADKLRSICYLLGRMKNLVTLELDTGRVLLSNDSCSRLYHEVVHRVDPYTMHFSYLIHMLVLYKLNLPKLRHLKLQGGLVGNSSILIRLLSLCKDTLEHLELVELGTTPSGWRQIFDWLGRDHECRSLMKVQWEGLRKNSRTAP</sequence>
<name>A0A9P4NM26_9PEZI</name>
<keyword evidence="2" id="KW-1185">Reference proteome</keyword>